<dbReference type="FunFam" id="2.60.120.560:FF:000002">
    <property type="entry name" value="Beta-fructofuranosidase, insoluble isoenzyme CWINV1"/>
    <property type="match status" value="1"/>
</dbReference>
<dbReference type="PANTHER" id="PTHR31953">
    <property type="entry name" value="BETA-FRUCTOFURANOSIDASE, INSOLUBLE ISOENZYME CWINV1-RELATED"/>
    <property type="match status" value="1"/>
</dbReference>
<feature type="chain" id="PRO_5032319730" description="Cell wall invertase" evidence="6">
    <location>
        <begin position="24"/>
        <end position="549"/>
    </location>
</feature>
<gene>
    <name evidence="9" type="ORF">NCGR_LOCUS34563</name>
</gene>
<dbReference type="InterPro" id="IPR013189">
    <property type="entry name" value="Glyco_hydro_32_C"/>
</dbReference>
<dbReference type="GO" id="GO:0004553">
    <property type="term" value="F:hydrolase activity, hydrolyzing O-glycosyl compounds"/>
    <property type="evidence" value="ECO:0007669"/>
    <property type="project" value="InterPro"/>
</dbReference>
<dbReference type="SUPFAM" id="SSF75005">
    <property type="entry name" value="Arabinanase/levansucrase/invertase"/>
    <property type="match status" value="1"/>
</dbReference>
<evidence type="ECO:0000256" key="3">
    <source>
        <dbReference type="ARBA" id="ARBA00023180"/>
    </source>
</evidence>
<keyword evidence="4 5" id="KW-0326">Glycosidase</keyword>
<keyword evidence="2 5" id="KW-0378">Hydrolase</keyword>
<evidence type="ECO:0000259" key="7">
    <source>
        <dbReference type="Pfam" id="PF00251"/>
    </source>
</evidence>
<keyword evidence="3" id="KW-0325">Glycoprotein</keyword>
<dbReference type="Gene3D" id="2.115.10.20">
    <property type="entry name" value="Glycosyl hydrolase domain, family 43"/>
    <property type="match status" value="2"/>
</dbReference>
<evidence type="ECO:0000259" key="8">
    <source>
        <dbReference type="Pfam" id="PF08244"/>
    </source>
</evidence>
<dbReference type="AlphaFoldDB" id="A0A811Q2I1"/>
<dbReference type="InterPro" id="IPR023296">
    <property type="entry name" value="Glyco_hydro_beta-prop_sf"/>
</dbReference>
<evidence type="ECO:0000256" key="5">
    <source>
        <dbReference type="RuleBase" id="RU362110"/>
    </source>
</evidence>
<dbReference type="InterPro" id="IPR013148">
    <property type="entry name" value="Glyco_hydro_32_N"/>
</dbReference>
<keyword evidence="6" id="KW-0732">Signal</keyword>
<dbReference type="SUPFAM" id="SSF49899">
    <property type="entry name" value="Concanavalin A-like lectins/glucanases"/>
    <property type="match status" value="1"/>
</dbReference>
<dbReference type="InterPro" id="IPR050551">
    <property type="entry name" value="Fructan_Metab_Enzymes"/>
</dbReference>
<feature type="domain" description="Glycosyl hydrolase family 32 C-terminal" evidence="8">
    <location>
        <begin position="345"/>
        <end position="540"/>
    </location>
</feature>
<dbReference type="SMART" id="SM00640">
    <property type="entry name" value="Glyco_32"/>
    <property type="match status" value="1"/>
</dbReference>
<evidence type="ECO:0000256" key="2">
    <source>
        <dbReference type="ARBA" id="ARBA00022801"/>
    </source>
</evidence>
<sequence>MGTRQRVLAPWAVLLLALQLAGASHVIHRSLEAEAAPASVPASIVSPLLRTGYHFQPPMNWINAPMYYKGWYHLFYQYNPKGAVWGNIVWAHSVSRDLINWIALEPAIYPSIPSDQYGCWSGSATMLKDGTPAILYTGINRPDINYQVQVVAFPKNASDPLLREWEKPAAYNPVAAPVGGINATQFRDPTTACRDFRTWRKAKHPLHSALTGMWECPDFFPVSGPALRDGLDTSEAGAKYVLKSSLDLTRYDYYTIGSYDKRKDRYYPDNTNGDYHRLRYDYGNFYASKTFYDPAKRRRVLLGWANESDSVPDDKAKGWAGIHAIPRKIWLDPTGKQLLQWPIEEVEKLRGKPVSVGAKVVKPGQHFEVTGLATYQADVEVTFEISSLEKAEPFDPAYDTDAQKLCGVKGADVKGGVGPFGLWVLASADLREKTAVFFRVFKDGYGKPKVLMCTDPTKSSLSPDLYKPTFAGFVDTDISSGKIGLRSLIDRSVVESFGAGGRTCILSRVYPSIAVGKEAHLYVFNNGGVDVKVSSLTAWEMKKPLMNGA</sequence>
<comment type="similarity">
    <text evidence="1 5">Belongs to the glycosyl hydrolase 32 family.</text>
</comment>
<evidence type="ECO:0000313" key="9">
    <source>
        <dbReference type="EMBL" id="CAD6250792.1"/>
    </source>
</evidence>
<dbReference type="GO" id="GO:0005975">
    <property type="term" value="P:carbohydrate metabolic process"/>
    <property type="evidence" value="ECO:0007669"/>
    <property type="project" value="InterPro"/>
</dbReference>
<evidence type="ECO:0000256" key="1">
    <source>
        <dbReference type="ARBA" id="ARBA00009902"/>
    </source>
</evidence>
<name>A0A811Q2I1_9POAL</name>
<dbReference type="InterPro" id="IPR001362">
    <property type="entry name" value="Glyco_hydro_32"/>
</dbReference>
<evidence type="ECO:0000256" key="6">
    <source>
        <dbReference type="SAM" id="SignalP"/>
    </source>
</evidence>
<dbReference type="InterPro" id="IPR013320">
    <property type="entry name" value="ConA-like_dom_sf"/>
</dbReference>
<dbReference type="Proteomes" id="UP000604825">
    <property type="component" value="Unassembled WGS sequence"/>
</dbReference>
<dbReference type="OrthoDB" id="202537at2759"/>
<dbReference type="EMBL" id="CAJGYO010000008">
    <property type="protein sequence ID" value="CAD6250792.1"/>
    <property type="molecule type" value="Genomic_DNA"/>
</dbReference>
<reference evidence="9" key="1">
    <citation type="submission" date="2020-10" db="EMBL/GenBank/DDBJ databases">
        <authorList>
            <person name="Han B."/>
            <person name="Lu T."/>
            <person name="Zhao Q."/>
            <person name="Huang X."/>
            <person name="Zhao Y."/>
        </authorList>
    </citation>
    <scope>NUCLEOTIDE SEQUENCE</scope>
</reference>
<accession>A0A811Q2I1</accession>
<keyword evidence="10" id="KW-1185">Reference proteome</keyword>
<dbReference type="Pfam" id="PF08244">
    <property type="entry name" value="Glyco_hydro_32C"/>
    <property type="match status" value="1"/>
</dbReference>
<feature type="domain" description="Glycosyl hydrolase family 32 N-terminal" evidence="7">
    <location>
        <begin position="54"/>
        <end position="199"/>
    </location>
</feature>
<comment type="caution">
    <text evidence="9">The sequence shown here is derived from an EMBL/GenBank/DDBJ whole genome shotgun (WGS) entry which is preliminary data.</text>
</comment>
<dbReference type="Gene3D" id="2.60.120.560">
    <property type="entry name" value="Exo-inulinase, domain 1"/>
    <property type="match status" value="1"/>
</dbReference>
<evidence type="ECO:0000313" key="10">
    <source>
        <dbReference type="Proteomes" id="UP000604825"/>
    </source>
</evidence>
<evidence type="ECO:0008006" key="11">
    <source>
        <dbReference type="Google" id="ProtNLM"/>
    </source>
</evidence>
<organism evidence="9 10">
    <name type="scientific">Miscanthus lutarioriparius</name>
    <dbReference type="NCBI Taxonomy" id="422564"/>
    <lineage>
        <taxon>Eukaryota</taxon>
        <taxon>Viridiplantae</taxon>
        <taxon>Streptophyta</taxon>
        <taxon>Embryophyta</taxon>
        <taxon>Tracheophyta</taxon>
        <taxon>Spermatophyta</taxon>
        <taxon>Magnoliopsida</taxon>
        <taxon>Liliopsida</taxon>
        <taxon>Poales</taxon>
        <taxon>Poaceae</taxon>
        <taxon>PACMAD clade</taxon>
        <taxon>Panicoideae</taxon>
        <taxon>Andropogonodae</taxon>
        <taxon>Andropogoneae</taxon>
        <taxon>Saccharinae</taxon>
        <taxon>Miscanthus</taxon>
    </lineage>
</organism>
<proteinExistence type="inferred from homology"/>
<dbReference type="Pfam" id="PF00251">
    <property type="entry name" value="Glyco_hydro_32N"/>
    <property type="match status" value="1"/>
</dbReference>
<evidence type="ECO:0000256" key="4">
    <source>
        <dbReference type="ARBA" id="ARBA00023295"/>
    </source>
</evidence>
<dbReference type="CDD" id="cd18624">
    <property type="entry name" value="GH32_Fruct1-like"/>
    <property type="match status" value="1"/>
</dbReference>
<protein>
    <recommendedName>
        <fullName evidence="11">Cell wall invertase</fullName>
    </recommendedName>
</protein>
<feature type="signal peptide" evidence="6">
    <location>
        <begin position="1"/>
        <end position="23"/>
    </location>
</feature>